<dbReference type="Proteomes" id="UP001240589">
    <property type="component" value="Unassembled WGS sequence"/>
</dbReference>
<dbReference type="AlphaFoldDB" id="A0AAW6ZF11"/>
<dbReference type="NCBIfam" id="TIGR02780">
    <property type="entry name" value="TrbJ_Ti"/>
    <property type="match status" value="1"/>
</dbReference>
<name>A0AAW6ZF11_NEIMU</name>
<organism evidence="3 4">
    <name type="scientific">Neisseria mucosa</name>
    <dbReference type="NCBI Taxonomy" id="488"/>
    <lineage>
        <taxon>Bacteria</taxon>
        <taxon>Pseudomonadati</taxon>
        <taxon>Pseudomonadota</taxon>
        <taxon>Betaproteobacteria</taxon>
        <taxon>Neisseriales</taxon>
        <taxon>Neisseriaceae</taxon>
        <taxon>Neisseria</taxon>
    </lineage>
</organism>
<reference evidence="3" key="1">
    <citation type="submission" date="2023-05" db="EMBL/GenBank/DDBJ databases">
        <title>Genomic Catalog of Human Bladder Bacteria.</title>
        <authorList>
            <person name="Du J."/>
        </authorList>
    </citation>
    <scope>NUCLEOTIDE SEQUENCE</scope>
    <source>
        <strain evidence="3">UMB7974B</strain>
    </source>
</reference>
<proteinExistence type="predicted"/>
<gene>
    <name evidence="3" type="primary">trbJ</name>
    <name evidence="3" type="ORF">QP792_05565</name>
</gene>
<dbReference type="NCBIfam" id="NF010452">
    <property type="entry name" value="PRK13879.1"/>
    <property type="match status" value="1"/>
</dbReference>
<comment type="caution">
    <text evidence="3">The sequence shown here is derived from an EMBL/GenBank/DDBJ whole genome shotgun (WGS) entry which is preliminary data.</text>
</comment>
<evidence type="ECO:0000313" key="4">
    <source>
        <dbReference type="Proteomes" id="UP001240589"/>
    </source>
</evidence>
<evidence type="ECO:0000256" key="2">
    <source>
        <dbReference type="SAM" id="SignalP"/>
    </source>
</evidence>
<accession>A0AAW6ZF11</accession>
<keyword evidence="2" id="KW-0732">Signal</keyword>
<evidence type="ECO:0000313" key="3">
    <source>
        <dbReference type="EMBL" id="MDK8361671.1"/>
    </source>
</evidence>
<feature type="coiled-coil region" evidence="1">
    <location>
        <begin position="161"/>
        <end position="198"/>
    </location>
</feature>
<dbReference type="InterPro" id="IPR014147">
    <property type="entry name" value="T4SS_TrbJ"/>
</dbReference>
<dbReference type="SUPFAM" id="SSF101082">
    <property type="entry name" value="Typo IV secretion system protein TraC"/>
    <property type="match status" value="1"/>
</dbReference>
<feature type="signal peptide" evidence="2">
    <location>
        <begin position="1"/>
        <end position="30"/>
    </location>
</feature>
<evidence type="ECO:0000256" key="1">
    <source>
        <dbReference type="SAM" id="Coils"/>
    </source>
</evidence>
<protein>
    <submittedName>
        <fullName evidence="3">P-type conjugative transfer protein TrbJ</fullName>
    </submittedName>
</protein>
<feature type="chain" id="PRO_5043364226" evidence="2">
    <location>
        <begin position="31"/>
        <end position="256"/>
    </location>
</feature>
<sequence>MQKRLLTKTKTAALSLAVSVSLGLSAPAYAGIPVTDGGNIAQSAVSAIQNVAQTLKQIEEYRIQLKQYETQLRNSLAPAAYVWDQANKTMANMKAAVARLRAYKQQLGNMEEYLSKFQAVDFYKSSPCFTAKGCSAADRAKLEQNYAQLSRMQKLSNDGLLRSINNEIDSINRDANTLTQLQRNAQSATGQLEALQHANQFHSAQAHQLLQLRNMINTEMQANAAYRQAQLDKEAQGAAAAKLFMGYGKFRPTNRK</sequence>
<dbReference type="RefSeq" id="WP_050896472.1">
    <property type="nucleotide sequence ID" value="NZ_JASOLC010000021.1"/>
</dbReference>
<dbReference type="EMBL" id="JASPBL010000022">
    <property type="protein sequence ID" value="MDK8361671.1"/>
    <property type="molecule type" value="Genomic_DNA"/>
</dbReference>
<keyword evidence="1" id="KW-0175">Coiled coil</keyword>